<dbReference type="Proteomes" id="UP000006790">
    <property type="component" value="Chromosome 4"/>
</dbReference>
<dbReference type="GeneID" id="11472824"/>
<keyword evidence="4" id="KW-1185">Reference proteome</keyword>
<evidence type="ECO:0000313" key="3">
    <source>
        <dbReference type="EMBL" id="AET39565.1"/>
    </source>
</evidence>
<organism evidence="3 4">
    <name type="scientific">Eremothecium cymbalariae (strain CBS 270.75 / DBVPG 7215 / KCTC 17166 / NRRL Y-17582)</name>
    <name type="common">Yeast</name>
    <dbReference type="NCBI Taxonomy" id="931890"/>
    <lineage>
        <taxon>Eukaryota</taxon>
        <taxon>Fungi</taxon>
        <taxon>Dikarya</taxon>
        <taxon>Ascomycota</taxon>
        <taxon>Saccharomycotina</taxon>
        <taxon>Saccharomycetes</taxon>
        <taxon>Saccharomycetales</taxon>
        <taxon>Saccharomycetaceae</taxon>
        <taxon>Eremothecium</taxon>
    </lineage>
</organism>
<feature type="region of interest" description="Disordered" evidence="2">
    <location>
        <begin position="287"/>
        <end position="308"/>
    </location>
</feature>
<proteinExistence type="predicted"/>
<dbReference type="OrthoDB" id="4069891at2759"/>
<evidence type="ECO:0000256" key="2">
    <source>
        <dbReference type="SAM" id="MobiDB-lite"/>
    </source>
</evidence>
<dbReference type="HOGENOM" id="CLU_969985_0_0_1"/>
<dbReference type="OMA" id="YKAVHAN"/>
<dbReference type="STRING" id="931890.G8JU62"/>
<dbReference type="eggNOG" id="ENOG502SAU1">
    <property type="taxonomic scope" value="Eukaryota"/>
</dbReference>
<evidence type="ECO:0000256" key="1">
    <source>
        <dbReference type="SAM" id="Coils"/>
    </source>
</evidence>
<sequence length="308" mass="34393">MQFMELPESSGNVKAGTSFKLGGKSEVNGAVADGQVDNISTVDDIVTELRKISNWNKSFKEDIKLVDEQVRHTQVELESLVARSANNNRHLKDLLLSTNDVRKLQHLLEGLTQQQEAIKKNSEHELEKLSGMLDGKLSRIVESLRRDEGKYAEQEKELQEYRLKHGELQDLSKCIAKKKDELFELKVDFTTTMELLKVRSEALDSLETRYKALEAQLSEQLLARYKLMQDAVTSSAANAAVPGVSNQPISKITRVTSMLRSKYGTTDTNRRVLSLSSVPTAASARKPYLMSPGSATATNNSDVENDSY</sequence>
<feature type="compositionally biased region" description="Polar residues" evidence="2">
    <location>
        <begin position="293"/>
        <end position="302"/>
    </location>
</feature>
<evidence type="ECO:0008006" key="5">
    <source>
        <dbReference type="Google" id="ProtNLM"/>
    </source>
</evidence>
<dbReference type="EMBL" id="CP002500">
    <property type="protein sequence ID" value="AET39565.1"/>
    <property type="molecule type" value="Genomic_DNA"/>
</dbReference>
<dbReference type="Gene3D" id="1.10.287.1490">
    <property type="match status" value="1"/>
</dbReference>
<gene>
    <name evidence="3" type="ordered locus">Ecym_4528</name>
</gene>
<keyword evidence="1" id="KW-0175">Coiled coil</keyword>
<dbReference type="InParanoid" id="G8JU62"/>
<reference evidence="4" key="1">
    <citation type="journal article" date="2012" name="G3 (Bethesda)">
        <title>Pichia sorbitophila, an interspecies yeast hybrid reveals early steps of genome resolution following polyploidization.</title>
        <authorList>
            <person name="Leh Louis V."/>
            <person name="Despons L."/>
            <person name="Friedrich A."/>
            <person name="Martin T."/>
            <person name="Durrens P."/>
            <person name="Casaregola S."/>
            <person name="Neuveglise C."/>
            <person name="Fairhead C."/>
            <person name="Marck C."/>
            <person name="Cruz J.A."/>
            <person name="Straub M.L."/>
            <person name="Kugler V."/>
            <person name="Sacerdot C."/>
            <person name="Uzunov Z."/>
            <person name="Thierry A."/>
            <person name="Weiss S."/>
            <person name="Bleykasten C."/>
            <person name="De Montigny J."/>
            <person name="Jacques N."/>
            <person name="Jung P."/>
            <person name="Lemaire M."/>
            <person name="Mallet S."/>
            <person name="Morel G."/>
            <person name="Richard G.F."/>
            <person name="Sarkar A."/>
            <person name="Savel G."/>
            <person name="Schacherer J."/>
            <person name="Seret M.L."/>
            <person name="Talla E."/>
            <person name="Samson G."/>
            <person name="Jubin C."/>
            <person name="Poulain J."/>
            <person name="Vacherie B."/>
            <person name="Barbe V."/>
            <person name="Pelletier E."/>
            <person name="Sherman D.J."/>
            <person name="Westhof E."/>
            <person name="Weissenbach J."/>
            <person name="Baret P.V."/>
            <person name="Wincker P."/>
            <person name="Gaillardin C."/>
            <person name="Dujon B."/>
            <person name="Souciet J.L."/>
        </authorList>
    </citation>
    <scope>NUCLEOTIDE SEQUENCE [LARGE SCALE GENOMIC DNA]</scope>
    <source>
        <strain evidence="4">CBS 270.75 / DBVPG 7215 / KCTC 17166 / NRRL Y-17582</strain>
    </source>
</reference>
<evidence type="ECO:0000313" key="4">
    <source>
        <dbReference type="Proteomes" id="UP000006790"/>
    </source>
</evidence>
<feature type="coiled-coil region" evidence="1">
    <location>
        <begin position="101"/>
        <end position="171"/>
    </location>
</feature>
<feature type="coiled-coil region" evidence="1">
    <location>
        <begin position="196"/>
        <end position="223"/>
    </location>
</feature>
<protein>
    <recommendedName>
        <fullName evidence="5">SWI5-dependent HO expression protein 3</fullName>
    </recommendedName>
</protein>
<dbReference type="AlphaFoldDB" id="G8JU62"/>
<name>G8JU62_ERECY</name>
<accession>G8JU62</accession>
<dbReference type="RefSeq" id="XP_003646382.1">
    <property type="nucleotide sequence ID" value="XM_003646334.1"/>
</dbReference>
<dbReference type="KEGG" id="erc:Ecym_4528"/>